<name>A0AB34FCD2_9HYPO</name>
<proteinExistence type="predicted"/>
<comment type="caution">
    <text evidence="1">The sequence shown here is derived from an EMBL/GenBank/DDBJ whole genome shotgun (WGS) entry which is preliminary data.</text>
</comment>
<dbReference type="Proteomes" id="UP001163105">
    <property type="component" value="Unassembled WGS sequence"/>
</dbReference>
<sequence length="295" mass="33101">MNRRIFSAVTGIPVVCKGSQNGMASCMIEDLYSTTDSNRKATLHQYLVQPDPVIINPLFQWDAFNPGILSGLLLLQMLARRSDALGKVIEAEARDIFYGENEFLVWWDGLYDFLHPPWSGTDHKSDIGRMVRKIVVRYDMRAMNTKLRHLSTELEHLFKLTRPRRVAVEIQGSGTAEGSDIATQAVIQDISGIVKALLDHFGDIFTIQKAIGGWVLLNATEFSCLRSYWDSPSESAREAASRSQATFEEIMQLQVERWIRGQSMRDPGLQIPTHEGGQAYLSADLGGYPESYSKG</sequence>
<dbReference type="AlphaFoldDB" id="A0AB34FCD2"/>
<keyword evidence="2" id="KW-1185">Reference proteome</keyword>
<evidence type="ECO:0000313" key="2">
    <source>
        <dbReference type="Proteomes" id="UP001163105"/>
    </source>
</evidence>
<organism evidence="1 2">
    <name type="scientific">Purpureocillium lavendulum</name>
    <dbReference type="NCBI Taxonomy" id="1247861"/>
    <lineage>
        <taxon>Eukaryota</taxon>
        <taxon>Fungi</taxon>
        <taxon>Dikarya</taxon>
        <taxon>Ascomycota</taxon>
        <taxon>Pezizomycotina</taxon>
        <taxon>Sordariomycetes</taxon>
        <taxon>Hypocreomycetidae</taxon>
        <taxon>Hypocreales</taxon>
        <taxon>Ophiocordycipitaceae</taxon>
        <taxon>Purpureocillium</taxon>
    </lineage>
</organism>
<accession>A0AB34FCD2</accession>
<evidence type="ECO:0000313" key="1">
    <source>
        <dbReference type="EMBL" id="KAJ6436080.1"/>
    </source>
</evidence>
<reference evidence="1" key="1">
    <citation type="submission" date="2023-01" db="EMBL/GenBank/DDBJ databases">
        <title>The growth and conidiation of Purpureocillium lavendulum are regulated by nitrogen source and histone H3K14 acetylation.</title>
        <authorList>
            <person name="Tang P."/>
            <person name="Han J."/>
            <person name="Zhang C."/>
            <person name="Tang P."/>
            <person name="Qi F."/>
            <person name="Zhang K."/>
            <person name="Liang L."/>
        </authorList>
    </citation>
    <scope>NUCLEOTIDE SEQUENCE</scope>
    <source>
        <strain evidence="1">YMF1.00683</strain>
    </source>
</reference>
<protein>
    <submittedName>
        <fullName evidence="1">Uncharacterized protein</fullName>
    </submittedName>
</protein>
<gene>
    <name evidence="1" type="ORF">O9K51_11393</name>
</gene>
<dbReference type="EMBL" id="JAQHRD010000032">
    <property type="protein sequence ID" value="KAJ6436080.1"/>
    <property type="molecule type" value="Genomic_DNA"/>
</dbReference>